<evidence type="ECO:0000256" key="1">
    <source>
        <dbReference type="SAM" id="Phobius"/>
    </source>
</evidence>
<name>A0A9W8TIT8_9PEZI</name>
<reference evidence="3" key="1">
    <citation type="submission" date="2022-07" db="EMBL/GenBank/DDBJ databases">
        <title>Genome Sequence of Xylaria arbuscula.</title>
        <authorList>
            <person name="Buettner E."/>
        </authorList>
    </citation>
    <scope>NUCLEOTIDE SEQUENCE</scope>
    <source>
        <strain evidence="3">VT107</strain>
    </source>
</reference>
<dbReference type="Pfam" id="PF05729">
    <property type="entry name" value="NACHT"/>
    <property type="match status" value="1"/>
</dbReference>
<dbReference type="PROSITE" id="PS50837">
    <property type="entry name" value="NACHT"/>
    <property type="match status" value="1"/>
</dbReference>
<dbReference type="InterPro" id="IPR007111">
    <property type="entry name" value="NACHT_NTPase"/>
</dbReference>
<sequence length="1475" mass="170058">MISIEFHHVVLFISGATALSLYFFLRKIVDFRSTTPCLNSLLQRSSQKRTARLLQVHPPPENETETTTCTTTDIDIIAIHGLDTDSQQTWTWKEEGRPSVNWLTDPDMLPQRAPRARIFTCDWPADLFEPSDTVQKTINELARLLLASIRNRPPATTNNRPIVFIASCLGGVILMKALVIAREEYLAVAQATRGIIFLATPFRGTSFQDIAKWAEPGLRAWAFGQNRNLSGLLQHVKPNFDLGELVRRFASFCRENELNDNVFTFYETGFTSLPRKVIPWLWDEGKPLVDQVSATLDFVPHPIALDRPHTQMNKFNSRNDQDYCLVEGQIETLLRRIHEGSPIEIAKRHMRTICYSKERVKIERLSGDQLPMDRCYINLTIVERRAGGSQSVDPSQQDATVTLPTLFRTHHRNKDSIGPIRRILIHGRAGVGKTTLCKKIVHDFTYGNLWSDLFDWVLWVPLRNLKLEERRRSAEYSFQDLFRHEYFAHHPKRDKLADALWCALNETRGARILFILDGLDEVSQDLEGNMLRFLTELLNQLNVIITARPNARLPNRISPIDLQLDTVGFLTDQTKAYIEHVFTDLETGTINWAKINGIQSFLNDRPLIQDLVRIPIQLDVLCYTWDDNNSPNFRRPDTRETMTDIYQRIGQALWRKDAQKMGIVAPSDIEDTHDQEIAIAVQNEQKDLEFLAFCGMYNDVIDFEPKHRGAISKDLHRLNRKFMPLDKMLGQVSFLRSSGSPSAGSTRNYHFLHLTFQEYFGALHFVRQWRASEKLRCLSLGDKDDTASSTTDFLRRNKYNPRYNVFWRFVAGLLTTETESRTFFRTIEQEPRDLLGLVHQKLVINCLSETSIQASHCRDLEERLVQLVLRNESLYGLTEEGELPITVMEKALQRDPKRERELLLLFSGHPIISESRAHFLARYLEHEDDYVKCEILGHLRGEPILEKHLQAVEACLESKFLRLRQAALYALAAIYSHKGQRLSKEKLQSIVTCFERSYGFSTPMHKWSAIKAVAKLMCMHASVEDIAAYMQHNNRLVREVAKRAFRDRLLPIEHSQDTIVSLQSKDEVLSRCAERTLSRQLLMEKNLQKITDYLQHENLHLRKVALRALGRLSISREHLQHIMALCLLDEPRWIRKAAEDTFRHQRTTTQEAVQNILPFLEHEKAEARCLALRTLEGRPLLREYIQRIALCLEDGNPEVREAALNTLRRQPLLEEYHPAIRLRFADVDPLVRRRAIELFDGRVVSTEDIQAIMKCFEDDDIDVIRQVGETLRSLPTKEYIPSILPYLQSPRMRVELYALTALVQRTLPEEVLQAVYSITRNRNEWTIREVIKVLKSQPNLPGDILEAIVGSLHRYTGISDRKVALEIIEAQPSVPTTILHPIGELLYFSDRETQWSAAKILCGQDLAYFPLGHVKRLYKILLSPPEHVTWQDIDEMSYITIGHNSYISAWPEGFKDAIQDAQKELGIPPPAPCIV</sequence>
<evidence type="ECO:0000313" key="3">
    <source>
        <dbReference type="EMBL" id="KAJ3563447.1"/>
    </source>
</evidence>
<dbReference type="InterPro" id="IPR055496">
    <property type="entry name" value="DUF7068"/>
</dbReference>
<keyword evidence="1" id="KW-0472">Membrane</keyword>
<keyword evidence="1" id="KW-1133">Transmembrane helix</keyword>
<dbReference type="InterPro" id="IPR027417">
    <property type="entry name" value="P-loop_NTPase"/>
</dbReference>
<feature type="domain" description="NACHT" evidence="2">
    <location>
        <begin position="421"/>
        <end position="553"/>
    </location>
</feature>
<keyword evidence="1" id="KW-0812">Transmembrane</keyword>
<dbReference type="SUPFAM" id="SSF52540">
    <property type="entry name" value="P-loop containing nucleoside triphosphate hydrolases"/>
    <property type="match status" value="1"/>
</dbReference>
<keyword evidence="4" id="KW-1185">Reference proteome</keyword>
<dbReference type="InterPro" id="IPR016024">
    <property type="entry name" value="ARM-type_fold"/>
</dbReference>
<proteinExistence type="predicted"/>
<dbReference type="PANTHER" id="PTHR46844:SF1">
    <property type="entry name" value="SLR5058 PROTEIN"/>
    <property type="match status" value="1"/>
</dbReference>
<dbReference type="VEuPathDB" id="FungiDB:F4678DRAFT_483902"/>
<feature type="transmembrane region" description="Helical" evidence="1">
    <location>
        <begin position="6"/>
        <end position="25"/>
    </location>
</feature>
<dbReference type="Proteomes" id="UP001148614">
    <property type="component" value="Unassembled WGS sequence"/>
</dbReference>
<dbReference type="SUPFAM" id="SSF53474">
    <property type="entry name" value="alpha/beta-Hydrolases"/>
    <property type="match status" value="1"/>
</dbReference>
<accession>A0A9W8TIT8</accession>
<evidence type="ECO:0000313" key="4">
    <source>
        <dbReference type="Proteomes" id="UP001148614"/>
    </source>
</evidence>
<dbReference type="Gene3D" id="1.25.10.10">
    <property type="entry name" value="Leucine-rich Repeat Variant"/>
    <property type="match status" value="2"/>
</dbReference>
<dbReference type="EMBL" id="JANPWZ010001760">
    <property type="protein sequence ID" value="KAJ3563447.1"/>
    <property type="molecule type" value="Genomic_DNA"/>
</dbReference>
<dbReference type="PANTHER" id="PTHR46844">
    <property type="entry name" value="SLR5058 PROTEIN"/>
    <property type="match status" value="1"/>
</dbReference>
<evidence type="ECO:0000259" key="2">
    <source>
        <dbReference type="PROSITE" id="PS50837"/>
    </source>
</evidence>
<dbReference type="Gene3D" id="3.40.50.300">
    <property type="entry name" value="P-loop containing nucleotide triphosphate hydrolases"/>
    <property type="match status" value="1"/>
</dbReference>
<dbReference type="VEuPathDB" id="FungiDB:F4678DRAFT_427013"/>
<dbReference type="InterPro" id="IPR011989">
    <property type="entry name" value="ARM-like"/>
</dbReference>
<organism evidence="3 4">
    <name type="scientific">Xylaria arbuscula</name>
    <dbReference type="NCBI Taxonomy" id="114810"/>
    <lineage>
        <taxon>Eukaryota</taxon>
        <taxon>Fungi</taxon>
        <taxon>Dikarya</taxon>
        <taxon>Ascomycota</taxon>
        <taxon>Pezizomycotina</taxon>
        <taxon>Sordariomycetes</taxon>
        <taxon>Xylariomycetidae</taxon>
        <taxon>Xylariales</taxon>
        <taxon>Xylariaceae</taxon>
        <taxon>Xylaria</taxon>
    </lineage>
</organism>
<protein>
    <recommendedName>
        <fullName evidence="2">NACHT domain-containing protein</fullName>
    </recommendedName>
</protein>
<dbReference type="SUPFAM" id="SSF48371">
    <property type="entry name" value="ARM repeat"/>
    <property type="match status" value="1"/>
</dbReference>
<dbReference type="InterPro" id="IPR029058">
    <property type="entry name" value="AB_hydrolase_fold"/>
</dbReference>
<dbReference type="Gene3D" id="3.40.50.1820">
    <property type="entry name" value="alpha/beta hydrolase"/>
    <property type="match status" value="1"/>
</dbReference>
<dbReference type="Pfam" id="PF23238">
    <property type="entry name" value="DUF7068"/>
    <property type="match status" value="1"/>
</dbReference>
<gene>
    <name evidence="3" type="ORF">NPX13_g8194</name>
</gene>
<feature type="transmembrane region" description="Helical" evidence="1">
    <location>
        <begin position="162"/>
        <end position="181"/>
    </location>
</feature>
<comment type="caution">
    <text evidence="3">The sequence shown here is derived from an EMBL/GenBank/DDBJ whole genome shotgun (WGS) entry which is preliminary data.</text>
</comment>